<evidence type="ECO:0000313" key="1">
    <source>
        <dbReference type="EMBL" id="OGZ24047.1"/>
    </source>
</evidence>
<proteinExistence type="predicted"/>
<comment type="caution">
    <text evidence="1">The sequence shown here is derived from an EMBL/GenBank/DDBJ whole genome shotgun (WGS) entry which is preliminary data.</text>
</comment>
<name>A0A1G2EE09_9BACT</name>
<organism evidence="1 2">
    <name type="scientific">Candidatus Nealsonbacteria bacterium RIFCSPLOWO2_01_FULL_41_9</name>
    <dbReference type="NCBI Taxonomy" id="1801671"/>
    <lineage>
        <taxon>Bacteria</taxon>
        <taxon>Candidatus Nealsoniibacteriota</taxon>
    </lineage>
</organism>
<evidence type="ECO:0000313" key="2">
    <source>
        <dbReference type="Proteomes" id="UP000176406"/>
    </source>
</evidence>
<reference evidence="1 2" key="1">
    <citation type="journal article" date="2016" name="Nat. Commun.">
        <title>Thousands of microbial genomes shed light on interconnected biogeochemical processes in an aquifer system.</title>
        <authorList>
            <person name="Anantharaman K."/>
            <person name="Brown C.T."/>
            <person name="Hug L.A."/>
            <person name="Sharon I."/>
            <person name="Castelle C.J."/>
            <person name="Probst A.J."/>
            <person name="Thomas B.C."/>
            <person name="Singh A."/>
            <person name="Wilkins M.J."/>
            <person name="Karaoz U."/>
            <person name="Brodie E.L."/>
            <person name="Williams K.H."/>
            <person name="Hubbard S.S."/>
            <person name="Banfield J.F."/>
        </authorList>
    </citation>
    <scope>NUCLEOTIDE SEQUENCE [LARGE SCALE GENOMIC DNA]</scope>
</reference>
<dbReference type="EMBL" id="MHMG01000003">
    <property type="protein sequence ID" value="OGZ24047.1"/>
    <property type="molecule type" value="Genomic_DNA"/>
</dbReference>
<gene>
    <name evidence="1" type="ORF">A3A08_01385</name>
</gene>
<dbReference type="Proteomes" id="UP000176406">
    <property type="component" value="Unassembled WGS sequence"/>
</dbReference>
<dbReference type="AlphaFoldDB" id="A0A1G2EE09"/>
<sequence>MKKYMKFEEIVKLHPKRFTEECALISVYFTMNRIKDNWFLNYISAPGGAWQELKILKNQIERRFYIGKNEKRADLIMQKENAATLFYIAEAKEFFRLIMAERKKIDKSLNDIFSRLKGLRIGNIKPIYSYIIGINTSGLKGEFLNDAIQAEVDYIKKSINKLPRIDGGRVCILVYWDKYRTKFSLIFSEDFPEKFVAIFKGIFL</sequence>
<accession>A0A1G2EE09</accession>
<protein>
    <submittedName>
        <fullName evidence="1">Uncharacterized protein</fullName>
    </submittedName>
</protein>